<feature type="repeat" description="ANK" evidence="3">
    <location>
        <begin position="161"/>
        <end position="193"/>
    </location>
</feature>
<dbReference type="OrthoDB" id="341259at2759"/>
<dbReference type="InterPro" id="IPR002110">
    <property type="entry name" value="Ankyrin_rpt"/>
</dbReference>
<dbReference type="SMART" id="SM00248">
    <property type="entry name" value="ANK"/>
    <property type="match status" value="4"/>
</dbReference>
<feature type="compositionally biased region" description="Low complexity" evidence="5">
    <location>
        <begin position="519"/>
        <end position="538"/>
    </location>
</feature>
<feature type="coiled-coil region" evidence="4">
    <location>
        <begin position="604"/>
        <end position="645"/>
    </location>
</feature>
<gene>
    <name evidence="6" type="primary">GABPB1_1</name>
    <name evidence="7" type="synonym">GABPB1_0</name>
    <name evidence="6" type="ORF">c3_g2_i3</name>
    <name evidence="7" type="ORF">c3_g2_i5</name>
</gene>
<organism evidence="6">
    <name type="scientific">Bactrocera latifrons</name>
    <name type="common">Malaysian fruit fly</name>
    <name type="synonym">Chaetodacus latifrons</name>
    <dbReference type="NCBI Taxonomy" id="174628"/>
    <lineage>
        <taxon>Eukaryota</taxon>
        <taxon>Metazoa</taxon>
        <taxon>Ecdysozoa</taxon>
        <taxon>Arthropoda</taxon>
        <taxon>Hexapoda</taxon>
        <taxon>Insecta</taxon>
        <taxon>Pterygota</taxon>
        <taxon>Neoptera</taxon>
        <taxon>Endopterygota</taxon>
        <taxon>Diptera</taxon>
        <taxon>Brachycera</taxon>
        <taxon>Muscomorpha</taxon>
        <taxon>Tephritoidea</taxon>
        <taxon>Tephritidae</taxon>
        <taxon>Bactrocera</taxon>
        <taxon>Bactrocera</taxon>
    </lineage>
</organism>
<evidence type="ECO:0000313" key="6">
    <source>
        <dbReference type="EMBL" id="JAI46587.1"/>
    </source>
</evidence>
<evidence type="ECO:0000313" key="7">
    <source>
        <dbReference type="EMBL" id="JAI49493.1"/>
    </source>
</evidence>
<feature type="region of interest" description="Disordered" evidence="5">
    <location>
        <begin position="507"/>
        <end position="542"/>
    </location>
</feature>
<sequence>MVGGGGGGDNKVVATLRADGSVYPASGTSIGQLVNLMNYKIRTEVDVSNKALNTFSVPTTVVDLGKQLLQYARDGDLKGVKNMLSRGAPFTSDWLGMSALHFAAMNNQYEVCDALLKGGINKDSKTKVDRTPLHMACFYGNERIVELLLSKKCIVNPRDMLRMTPLHWAVEKGHKSIARLLLKHNADVTVTSKFGKTPIALAVLTEQADLLEELESARQSQLNRKYNEEHEVRAKRFKKETSDAVNSIMGLTNFSAEEAASSTKITLDIDDELTNNSDFAESKMSDLANIKETGVLDKTTINMLKDHGISMMPEDEDTSKEMLATALQNGRQLVLSEGGKLLLNETKKIHNNNNGKSASSSSGNVNSNTSNVRNYTVLPVRGTLASRTQNYKARASIISKAKDNLNMYKNVRIISLNDFKKFYGNTNIKGVQKIPASMASERLARIRQISEEQRILNPGNRQVYTNTRTLAQRQLKAGQTVVKTEQPSTIIAEDDDIDSIIQLAPNDSDTELSDSEHAQQQQQQQQTQQAQKQNQPQQKLSNVSIQGTKQLLNIAAPQVIRQLTTKQGTLVGTKLNISGGEAAKPQAGSTVISLLSVPEICRQLYELRRQNDDLRRKFDAAQKEKEEMRQRLDRLEELLLVEKTDDGYVDT</sequence>
<feature type="repeat" description="ANK" evidence="3">
    <location>
        <begin position="95"/>
        <end position="127"/>
    </location>
</feature>
<keyword evidence="1" id="KW-0677">Repeat</keyword>
<feature type="region of interest" description="Disordered" evidence="5">
    <location>
        <begin position="350"/>
        <end position="370"/>
    </location>
</feature>
<dbReference type="PANTHER" id="PTHR24193:SF121">
    <property type="entry name" value="ADA2A-CONTAINING COMPLEX COMPONENT 3, ISOFORM D"/>
    <property type="match status" value="1"/>
</dbReference>
<keyword evidence="2 3" id="KW-0040">ANK repeat</keyword>
<dbReference type="PROSITE" id="PS50297">
    <property type="entry name" value="ANK_REP_REGION"/>
    <property type="match status" value="3"/>
</dbReference>
<dbReference type="InterPro" id="IPR050663">
    <property type="entry name" value="Ankyrin-SOCS_Box"/>
</dbReference>
<keyword evidence="4" id="KW-0175">Coiled coil</keyword>
<dbReference type="GO" id="GO:0000976">
    <property type="term" value="F:transcription cis-regulatory region binding"/>
    <property type="evidence" value="ECO:0007669"/>
    <property type="project" value="TreeGrafter"/>
</dbReference>
<accession>A0A0K8W692</accession>
<proteinExistence type="predicted"/>
<dbReference type="EMBL" id="GDHF01002821">
    <property type="protein sequence ID" value="JAI49493.1"/>
    <property type="molecule type" value="Transcribed_RNA"/>
</dbReference>
<dbReference type="PROSITE" id="PS50088">
    <property type="entry name" value="ANK_REPEAT"/>
    <property type="match status" value="3"/>
</dbReference>
<dbReference type="AlphaFoldDB" id="A0A0K8W692"/>
<dbReference type="Gene3D" id="1.25.40.20">
    <property type="entry name" value="Ankyrin repeat-containing domain"/>
    <property type="match status" value="1"/>
</dbReference>
<evidence type="ECO:0000256" key="4">
    <source>
        <dbReference type="SAM" id="Coils"/>
    </source>
</evidence>
<dbReference type="GO" id="GO:0045944">
    <property type="term" value="P:positive regulation of transcription by RNA polymerase II"/>
    <property type="evidence" value="ECO:0007669"/>
    <property type="project" value="TreeGrafter"/>
</dbReference>
<reference evidence="6" key="1">
    <citation type="submission" date="2015-06" db="EMBL/GenBank/DDBJ databases">
        <authorList>
            <person name="Hoefler B.C."/>
            <person name="Straight P.D."/>
        </authorList>
    </citation>
    <scope>NUCLEOTIDE SEQUENCE</scope>
</reference>
<evidence type="ECO:0000256" key="1">
    <source>
        <dbReference type="ARBA" id="ARBA00022737"/>
    </source>
</evidence>
<name>A0A0K8W692_BACLA</name>
<feature type="compositionally biased region" description="Low complexity" evidence="5">
    <location>
        <begin position="351"/>
        <end position="370"/>
    </location>
</feature>
<dbReference type="InterPro" id="IPR036770">
    <property type="entry name" value="Ankyrin_rpt-contain_sf"/>
</dbReference>
<evidence type="ECO:0000256" key="2">
    <source>
        <dbReference type="ARBA" id="ARBA00023043"/>
    </source>
</evidence>
<dbReference type="Pfam" id="PF12796">
    <property type="entry name" value="Ank_2"/>
    <property type="match status" value="2"/>
</dbReference>
<dbReference type="PANTHER" id="PTHR24193">
    <property type="entry name" value="ANKYRIN REPEAT PROTEIN"/>
    <property type="match status" value="1"/>
</dbReference>
<protein>
    <submittedName>
        <fullName evidence="6">GA-binding protein subunit beta-1</fullName>
    </submittedName>
</protein>
<feature type="repeat" description="ANK" evidence="3">
    <location>
        <begin position="128"/>
        <end position="160"/>
    </location>
</feature>
<evidence type="ECO:0000256" key="5">
    <source>
        <dbReference type="SAM" id="MobiDB-lite"/>
    </source>
</evidence>
<dbReference type="SUPFAM" id="SSF48403">
    <property type="entry name" value="Ankyrin repeat"/>
    <property type="match status" value="1"/>
</dbReference>
<dbReference type="GO" id="GO:0005634">
    <property type="term" value="C:nucleus"/>
    <property type="evidence" value="ECO:0007669"/>
    <property type="project" value="TreeGrafter"/>
</dbReference>
<evidence type="ECO:0000256" key="3">
    <source>
        <dbReference type="PROSITE-ProRule" id="PRU00023"/>
    </source>
</evidence>
<dbReference type="EMBL" id="GDHF01005727">
    <property type="protein sequence ID" value="JAI46587.1"/>
    <property type="molecule type" value="Transcribed_RNA"/>
</dbReference>